<keyword evidence="3" id="KW-1185">Reference proteome</keyword>
<sequence>MASSFFGMCLDVAVKISATAAAVALVAGRKRVRGATMPREEREVASAPVADARRPWQPCVAPFIPAGASTLVDRDIVPTCKLVSEASTACADECASLASDEASTSSVSSDVSQSNTASAAETKAEGCAAVPPAAPAFAACSAAAPALRLERLLGEGACGEAWLATQALPEGGSRQVVVKRAKTNGFKGPGSDLVHEAEVMRVMHGNPHAVQLYDVIADEAGRTCLVMQYGTQASLTQELDACLAQRDSDIAAAKAAVESAKAAGASAKDLKPLRRAADAARCRTVLSRRRLAQLACSMLLALKQLGGAGYLHGDIKPDNIFIDEAGNYMLGDFGISARKVKGAWPWLGGTPLFSAPEVEAALQRTRLFGAVTPSADLASLGLTLASAAVYHGTPGGLDMYRDFEAQLPPWADAQFVEFVDGLLAQPADRPTVDQALAHPFLRHAD</sequence>
<dbReference type="InterPro" id="IPR000719">
    <property type="entry name" value="Prot_kinase_dom"/>
</dbReference>
<gene>
    <name evidence="2" type="ORF">HYH03_017799</name>
</gene>
<dbReference type="AlphaFoldDB" id="A0A835XJD6"/>
<dbReference type="PROSITE" id="PS50011">
    <property type="entry name" value="PROTEIN_KINASE_DOM"/>
    <property type="match status" value="1"/>
</dbReference>
<dbReference type="SUPFAM" id="SSF56112">
    <property type="entry name" value="Protein kinase-like (PK-like)"/>
    <property type="match status" value="1"/>
</dbReference>
<feature type="domain" description="Protein kinase" evidence="1">
    <location>
        <begin position="147"/>
        <end position="441"/>
    </location>
</feature>
<dbReference type="PANTHER" id="PTHR24361:SF641">
    <property type="entry name" value="KINASE, PUTATIVE-RELATED"/>
    <property type="match status" value="1"/>
</dbReference>
<dbReference type="Proteomes" id="UP000612055">
    <property type="component" value="Unassembled WGS sequence"/>
</dbReference>
<protein>
    <recommendedName>
        <fullName evidence="1">Protein kinase domain-containing protein</fullName>
    </recommendedName>
</protein>
<dbReference type="GO" id="GO:0004672">
    <property type="term" value="F:protein kinase activity"/>
    <property type="evidence" value="ECO:0007669"/>
    <property type="project" value="InterPro"/>
</dbReference>
<dbReference type="GO" id="GO:0005737">
    <property type="term" value="C:cytoplasm"/>
    <property type="evidence" value="ECO:0007669"/>
    <property type="project" value="TreeGrafter"/>
</dbReference>
<dbReference type="EMBL" id="JAEHOE010000180">
    <property type="protein sequence ID" value="KAG2483351.1"/>
    <property type="molecule type" value="Genomic_DNA"/>
</dbReference>
<evidence type="ECO:0000313" key="2">
    <source>
        <dbReference type="EMBL" id="KAG2483351.1"/>
    </source>
</evidence>
<comment type="caution">
    <text evidence="2">The sequence shown here is derived from an EMBL/GenBank/DDBJ whole genome shotgun (WGS) entry which is preliminary data.</text>
</comment>
<accession>A0A835XJD6</accession>
<dbReference type="Gene3D" id="1.10.510.10">
    <property type="entry name" value="Transferase(Phosphotransferase) domain 1"/>
    <property type="match status" value="2"/>
</dbReference>
<dbReference type="InterPro" id="IPR011009">
    <property type="entry name" value="Kinase-like_dom_sf"/>
</dbReference>
<dbReference type="PANTHER" id="PTHR24361">
    <property type="entry name" value="MITOGEN-ACTIVATED KINASE KINASE KINASE"/>
    <property type="match status" value="1"/>
</dbReference>
<dbReference type="GO" id="GO:0005524">
    <property type="term" value="F:ATP binding"/>
    <property type="evidence" value="ECO:0007669"/>
    <property type="project" value="InterPro"/>
</dbReference>
<dbReference type="OrthoDB" id="534005at2759"/>
<name>A0A835XJD6_9CHLO</name>
<dbReference type="PROSITE" id="PS00108">
    <property type="entry name" value="PROTEIN_KINASE_ST"/>
    <property type="match status" value="1"/>
</dbReference>
<dbReference type="SMART" id="SM00220">
    <property type="entry name" value="S_TKc"/>
    <property type="match status" value="1"/>
</dbReference>
<dbReference type="InterPro" id="IPR001245">
    <property type="entry name" value="Ser-Thr/Tyr_kinase_cat_dom"/>
</dbReference>
<evidence type="ECO:0000259" key="1">
    <source>
        <dbReference type="PROSITE" id="PS50011"/>
    </source>
</evidence>
<dbReference type="InterPro" id="IPR053235">
    <property type="entry name" value="Ser_Thr_kinase"/>
</dbReference>
<dbReference type="Pfam" id="PF07714">
    <property type="entry name" value="PK_Tyr_Ser-Thr"/>
    <property type="match status" value="1"/>
</dbReference>
<organism evidence="2 3">
    <name type="scientific">Edaphochlamys debaryana</name>
    <dbReference type="NCBI Taxonomy" id="47281"/>
    <lineage>
        <taxon>Eukaryota</taxon>
        <taxon>Viridiplantae</taxon>
        <taxon>Chlorophyta</taxon>
        <taxon>core chlorophytes</taxon>
        <taxon>Chlorophyceae</taxon>
        <taxon>CS clade</taxon>
        <taxon>Chlamydomonadales</taxon>
        <taxon>Chlamydomonadales incertae sedis</taxon>
        <taxon>Edaphochlamys</taxon>
    </lineage>
</organism>
<dbReference type="InterPro" id="IPR008271">
    <property type="entry name" value="Ser/Thr_kinase_AS"/>
</dbReference>
<proteinExistence type="predicted"/>
<evidence type="ECO:0000313" key="3">
    <source>
        <dbReference type="Proteomes" id="UP000612055"/>
    </source>
</evidence>
<reference evidence="2" key="1">
    <citation type="journal article" date="2020" name="bioRxiv">
        <title>Comparative genomics of Chlamydomonas.</title>
        <authorList>
            <person name="Craig R.J."/>
            <person name="Hasan A.R."/>
            <person name="Ness R.W."/>
            <person name="Keightley P.D."/>
        </authorList>
    </citation>
    <scope>NUCLEOTIDE SEQUENCE</scope>
    <source>
        <strain evidence="2">CCAP 11/70</strain>
    </source>
</reference>